<dbReference type="SUPFAM" id="SSF52091">
    <property type="entry name" value="SpoIIaa-like"/>
    <property type="match status" value="1"/>
</dbReference>
<dbReference type="Pfam" id="PF01590">
    <property type="entry name" value="GAF"/>
    <property type="match status" value="1"/>
</dbReference>
<dbReference type="InterPro" id="IPR036513">
    <property type="entry name" value="STAS_dom_sf"/>
</dbReference>
<name>A0A4P2R466_SORCE</name>
<sequence>MRLLRLAVESSGAQRGALILERGEGLRVEAVAEDGAEVRVGPPALVGESGAVAPGVIDIVRRTRSSVLVGDAAQDARLAGDGYVAARRPRSVLGLPMVSQGRLTGILYLENNAAPDIFSPARLDLLELIASQAAVALENALLYGRVQATSDVIRRDKDALEAAVAERTAELSAAKARLEEELAERARVEQARAELQDDLIRIQRDRLAEMACPLIPITDRIMAMPLIGTIDAERANQALETALRGVSDAGAQVVILDITGVSVVDSAVAATLLQTAAALRLLGAEVVITGVRPQVSRALVSLDIDLGGLVIHATLQRGIGYALQRTGEAPRLVELASRGPRALRDVPR</sequence>
<dbReference type="SMART" id="SM00065">
    <property type="entry name" value="GAF"/>
    <property type="match status" value="1"/>
</dbReference>
<evidence type="ECO:0000259" key="3">
    <source>
        <dbReference type="PROSITE" id="PS50801"/>
    </source>
</evidence>
<dbReference type="CDD" id="cd07041">
    <property type="entry name" value="STAS_RsbR_RsbS_like"/>
    <property type="match status" value="1"/>
</dbReference>
<feature type="domain" description="STAS" evidence="3">
    <location>
        <begin position="211"/>
        <end position="322"/>
    </location>
</feature>
<dbReference type="InterPro" id="IPR051932">
    <property type="entry name" value="Bact_StressResp_Reg"/>
</dbReference>
<evidence type="ECO:0000256" key="1">
    <source>
        <dbReference type="ARBA" id="ARBA00022553"/>
    </source>
</evidence>
<dbReference type="PANTHER" id="PTHR33745">
    <property type="entry name" value="RSBT ANTAGONIST PROTEIN RSBS-RELATED"/>
    <property type="match status" value="1"/>
</dbReference>
<evidence type="ECO:0000313" key="5">
    <source>
        <dbReference type="Proteomes" id="UP000295497"/>
    </source>
</evidence>
<dbReference type="Gene3D" id="3.30.450.40">
    <property type="match status" value="1"/>
</dbReference>
<dbReference type="PANTHER" id="PTHR33745:SF3">
    <property type="entry name" value="RSBT CO-ANTAGONIST PROTEIN RSBRC"/>
    <property type="match status" value="1"/>
</dbReference>
<feature type="coiled-coil region" evidence="2">
    <location>
        <begin position="157"/>
        <end position="205"/>
    </location>
</feature>
<dbReference type="Proteomes" id="UP000295497">
    <property type="component" value="Chromosome"/>
</dbReference>
<dbReference type="InterPro" id="IPR003018">
    <property type="entry name" value="GAF"/>
</dbReference>
<organism evidence="4 5">
    <name type="scientific">Sorangium cellulosum</name>
    <name type="common">Polyangium cellulosum</name>
    <dbReference type="NCBI Taxonomy" id="56"/>
    <lineage>
        <taxon>Bacteria</taxon>
        <taxon>Pseudomonadati</taxon>
        <taxon>Myxococcota</taxon>
        <taxon>Polyangia</taxon>
        <taxon>Polyangiales</taxon>
        <taxon>Polyangiaceae</taxon>
        <taxon>Sorangium</taxon>
    </lineage>
</organism>
<dbReference type="Gene3D" id="3.30.750.24">
    <property type="entry name" value="STAS domain"/>
    <property type="match status" value="1"/>
</dbReference>
<dbReference type="EMBL" id="CP012672">
    <property type="protein sequence ID" value="AUX37850.1"/>
    <property type="molecule type" value="Genomic_DNA"/>
</dbReference>
<protein>
    <recommendedName>
        <fullName evidence="3">STAS domain-containing protein</fullName>
    </recommendedName>
</protein>
<evidence type="ECO:0000313" key="4">
    <source>
        <dbReference type="EMBL" id="AUX37850.1"/>
    </source>
</evidence>
<dbReference type="RefSeq" id="WP_129580404.1">
    <property type="nucleotide sequence ID" value="NZ_CP012672.1"/>
</dbReference>
<proteinExistence type="predicted"/>
<dbReference type="PROSITE" id="PS50801">
    <property type="entry name" value="STAS"/>
    <property type="match status" value="1"/>
</dbReference>
<keyword evidence="2" id="KW-0175">Coiled coil</keyword>
<reference evidence="4 5" key="1">
    <citation type="submission" date="2015-09" db="EMBL/GenBank/DDBJ databases">
        <title>Sorangium comparison.</title>
        <authorList>
            <person name="Zaburannyi N."/>
            <person name="Bunk B."/>
            <person name="Overmann J."/>
            <person name="Mueller R."/>
        </authorList>
    </citation>
    <scope>NUCLEOTIDE SEQUENCE [LARGE SCALE GENOMIC DNA]</scope>
    <source>
        <strain evidence="4 5">So ce836</strain>
    </source>
</reference>
<dbReference type="Pfam" id="PF01740">
    <property type="entry name" value="STAS"/>
    <property type="match status" value="1"/>
</dbReference>
<gene>
    <name evidence="4" type="ORF">SOCE836_100860</name>
</gene>
<dbReference type="InterPro" id="IPR002645">
    <property type="entry name" value="STAS_dom"/>
</dbReference>
<dbReference type="SUPFAM" id="SSF55781">
    <property type="entry name" value="GAF domain-like"/>
    <property type="match status" value="1"/>
</dbReference>
<keyword evidence="1" id="KW-0597">Phosphoprotein</keyword>
<dbReference type="AlphaFoldDB" id="A0A4P2R466"/>
<dbReference type="InterPro" id="IPR029016">
    <property type="entry name" value="GAF-like_dom_sf"/>
</dbReference>
<accession>A0A4P2R466</accession>
<evidence type="ECO:0000256" key="2">
    <source>
        <dbReference type="SAM" id="Coils"/>
    </source>
</evidence>